<accession>A0A067MSS7</accession>
<evidence type="ECO:0000259" key="14">
    <source>
        <dbReference type="Pfam" id="PF13439"/>
    </source>
</evidence>
<dbReference type="InParanoid" id="A0A067MSS7"/>
<dbReference type="Pfam" id="PF13439">
    <property type="entry name" value="Glyco_transf_4"/>
    <property type="match status" value="1"/>
</dbReference>
<dbReference type="EC" id="2.4.1.132" evidence="12"/>
<sequence length="528" mass="57931">MDEKRPLRIAILHPDLGIGGAERLIVDAALGLQDMGHDVTIYTSHHDPKHCFEETRDGTLGVKHIVSPFPRSFQGRFHILFAILRQLHLVVMLLLSFLMNNPLPDVFLVDQLSACVPILRFTTSKRVVFYCHFPDKLLAHGKVAVVKDGAKDSTAEKPQELSFQEKLKLIYRIPVDWLEESTTGQSDIILANSLFTSRVFEQSFPSIRTKPLVVYPGINISAYESPGDSPSPEVELISSDRPTLVSLNRFERKKNAELAIRSFAALLASLTQEERTTHGLNQIRLVLAGGYDPRLQDNIHTLTHLRTLCTTLSLTHTVLSPHPADVPLSTLVVPPPEHPQVVFLLNFTMQQRTALLRSPHTLALLYTPTNEHFGIGPVEGMICGLPVLACDSGGPMESVADVGADDGEGGGNGAASGIDDIGGAAVRVRTGTGWLRTPTVDAWTSALRAIVSLSPIERRELAERAERRAREMFSMDVMCESLEEVLLDAVDMGDVPFPRGAFIVMSSLGVALAAVVVYAPVWIWRSVA</sequence>
<evidence type="ECO:0000256" key="12">
    <source>
        <dbReference type="RuleBase" id="RU367136"/>
    </source>
</evidence>
<keyword evidence="16" id="KW-1185">Reference proteome</keyword>
<dbReference type="UniPathway" id="UPA00378"/>
<keyword evidence="6 12" id="KW-0812">Transmembrane</keyword>
<dbReference type="InterPro" id="IPR027054">
    <property type="entry name" value="ALG2"/>
</dbReference>
<evidence type="ECO:0000256" key="7">
    <source>
        <dbReference type="ARBA" id="ARBA00022824"/>
    </source>
</evidence>
<dbReference type="EC" id="2.4.1.257" evidence="12"/>
<evidence type="ECO:0000313" key="16">
    <source>
        <dbReference type="Proteomes" id="UP000027195"/>
    </source>
</evidence>
<evidence type="ECO:0000256" key="8">
    <source>
        <dbReference type="ARBA" id="ARBA00022989"/>
    </source>
</evidence>
<evidence type="ECO:0000256" key="11">
    <source>
        <dbReference type="ARBA" id="ARBA00045104"/>
    </source>
</evidence>
<keyword evidence="9 12" id="KW-0472">Membrane</keyword>
<dbReference type="Pfam" id="PF00534">
    <property type="entry name" value="Glycos_transf_1"/>
    <property type="match status" value="1"/>
</dbReference>
<gene>
    <name evidence="15" type="ORF">BOTBODRAFT_52618</name>
</gene>
<dbReference type="Proteomes" id="UP000027195">
    <property type="component" value="Unassembled WGS sequence"/>
</dbReference>
<dbReference type="OrthoDB" id="448893at2759"/>
<feature type="domain" description="Glycosyl transferase family 1" evidence="13">
    <location>
        <begin position="342"/>
        <end position="401"/>
    </location>
</feature>
<feature type="domain" description="Glycosyltransferase subfamily 4-like N-terminal" evidence="14">
    <location>
        <begin position="18"/>
        <end position="221"/>
    </location>
</feature>
<evidence type="ECO:0000256" key="5">
    <source>
        <dbReference type="ARBA" id="ARBA00022679"/>
    </source>
</evidence>
<evidence type="ECO:0000313" key="15">
    <source>
        <dbReference type="EMBL" id="KDQ18669.1"/>
    </source>
</evidence>
<dbReference type="GO" id="GO:0005789">
    <property type="term" value="C:endoplasmic reticulum membrane"/>
    <property type="evidence" value="ECO:0007669"/>
    <property type="project" value="UniProtKB-SubCell"/>
</dbReference>
<comment type="similarity">
    <text evidence="12">Belongs to the glycosyltransferase group 1 family.</text>
</comment>
<dbReference type="EMBL" id="KL198021">
    <property type="protein sequence ID" value="KDQ18669.1"/>
    <property type="molecule type" value="Genomic_DNA"/>
</dbReference>
<keyword evidence="5 12" id="KW-0808">Transferase</keyword>
<organism evidence="15 16">
    <name type="scientific">Botryobasidium botryosum (strain FD-172 SS1)</name>
    <dbReference type="NCBI Taxonomy" id="930990"/>
    <lineage>
        <taxon>Eukaryota</taxon>
        <taxon>Fungi</taxon>
        <taxon>Dikarya</taxon>
        <taxon>Basidiomycota</taxon>
        <taxon>Agaricomycotina</taxon>
        <taxon>Agaricomycetes</taxon>
        <taxon>Cantharellales</taxon>
        <taxon>Botryobasidiaceae</taxon>
        <taxon>Botryobasidium</taxon>
    </lineage>
</organism>
<dbReference type="InterPro" id="IPR028098">
    <property type="entry name" value="Glyco_trans_4-like_N"/>
</dbReference>
<comment type="subcellular location">
    <subcellularLocation>
        <location evidence="2 12">Endoplasmic reticulum membrane</location>
    </subcellularLocation>
</comment>
<evidence type="ECO:0000256" key="4">
    <source>
        <dbReference type="ARBA" id="ARBA00022676"/>
    </source>
</evidence>
<dbReference type="AlphaFoldDB" id="A0A067MSS7"/>
<reference evidence="16" key="1">
    <citation type="journal article" date="2014" name="Proc. Natl. Acad. Sci. U.S.A.">
        <title>Extensive sampling of basidiomycete genomes demonstrates inadequacy of the white-rot/brown-rot paradigm for wood decay fungi.</title>
        <authorList>
            <person name="Riley R."/>
            <person name="Salamov A.A."/>
            <person name="Brown D.W."/>
            <person name="Nagy L.G."/>
            <person name="Floudas D."/>
            <person name="Held B.W."/>
            <person name="Levasseur A."/>
            <person name="Lombard V."/>
            <person name="Morin E."/>
            <person name="Otillar R."/>
            <person name="Lindquist E.A."/>
            <person name="Sun H."/>
            <person name="LaButti K.M."/>
            <person name="Schmutz J."/>
            <person name="Jabbour D."/>
            <person name="Luo H."/>
            <person name="Baker S.E."/>
            <person name="Pisabarro A.G."/>
            <person name="Walton J.D."/>
            <person name="Blanchette R.A."/>
            <person name="Henrissat B."/>
            <person name="Martin F."/>
            <person name="Cullen D."/>
            <person name="Hibbett D.S."/>
            <person name="Grigoriev I.V."/>
        </authorList>
    </citation>
    <scope>NUCLEOTIDE SEQUENCE [LARGE SCALE GENOMIC DNA]</scope>
    <source>
        <strain evidence="16">FD-172 SS1</strain>
    </source>
</reference>
<evidence type="ECO:0000256" key="1">
    <source>
        <dbReference type="ARBA" id="ARBA00003142"/>
    </source>
</evidence>
<protein>
    <recommendedName>
        <fullName evidence="12">Alpha-1,3/1,6-mannosyltransferase ALG2</fullName>
        <ecNumber evidence="12">2.4.1.132</ecNumber>
        <ecNumber evidence="12">2.4.1.257</ecNumber>
    </recommendedName>
    <alternativeName>
        <fullName evidence="12">GDP-Man:Man(1)GlcNAc(2)-PP-Dol alpha-1,3-mannosyltransferase</fullName>
    </alternativeName>
</protein>
<dbReference type="PANTHER" id="PTHR45918">
    <property type="entry name" value="ALPHA-1,3/1,6-MANNOSYLTRANSFERASE ALG2"/>
    <property type="match status" value="1"/>
</dbReference>
<dbReference type="Gene3D" id="3.40.50.2000">
    <property type="entry name" value="Glycogen Phosphorylase B"/>
    <property type="match status" value="2"/>
</dbReference>
<evidence type="ECO:0000256" key="3">
    <source>
        <dbReference type="ARBA" id="ARBA00004922"/>
    </source>
</evidence>
<evidence type="ECO:0000259" key="13">
    <source>
        <dbReference type="Pfam" id="PF00534"/>
    </source>
</evidence>
<dbReference type="HOGENOM" id="CLU_030619_0_0_1"/>
<comment type="catalytic activity">
    <reaction evidence="10 12">
        <text>a beta-D-Man-(1-&gt;4)-beta-D-GlcNAc-(1-&gt;4)-alpha-D-GlcNAc-diphospho-di-trans,poly-cis-dolichol + GDP-alpha-D-mannose = an alpha-D-Man-(1-&gt;3)-beta-D-Man-(1-&gt;4)-beta-D-GlcNAc-(1-&gt;4)-alpha-D-GlcNAc-diphospho-di-trans,poly-cis-dolichol + GDP + H(+)</text>
        <dbReference type="Rhea" id="RHEA:29515"/>
        <dbReference type="Rhea" id="RHEA-COMP:19511"/>
        <dbReference type="Rhea" id="RHEA-COMP:19513"/>
        <dbReference type="ChEBI" id="CHEBI:15378"/>
        <dbReference type="ChEBI" id="CHEBI:57527"/>
        <dbReference type="ChEBI" id="CHEBI:58189"/>
        <dbReference type="ChEBI" id="CHEBI:58472"/>
        <dbReference type="ChEBI" id="CHEBI:132510"/>
        <dbReference type="EC" id="2.4.1.132"/>
    </reaction>
    <physiologicalReaction direction="left-to-right" evidence="10 12">
        <dbReference type="Rhea" id="RHEA:29516"/>
    </physiologicalReaction>
</comment>
<comment type="function">
    <text evidence="1 12">Mannosylates Man(2)GlcNAc(2)-dolichol diphosphate and Man(1)GlcNAc(2)-dolichol diphosphate to form Man(3)GlcNAc(2)-dolichol diphosphate.</text>
</comment>
<feature type="transmembrane region" description="Helical" evidence="12">
    <location>
        <begin position="501"/>
        <end position="524"/>
    </location>
</feature>
<dbReference type="STRING" id="930990.A0A067MSS7"/>
<dbReference type="GO" id="GO:0004378">
    <property type="term" value="F:GDP-Man:Man(1)GlcNAc(2)-PP-Dol alpha-1,3-mannosyltransferase activity"/>
    <property type="evidence" value="ECO:0007669"/>
    <property type="project" value="UniProtKB-UniRule"/>
</dbReference>
<keyword evidence="8 12" id="KW-1133">Transmembrane helix</keyword>
<evidence type="ECO:0000256" key="9">
    <source>
        <dbReference type="ARBA" id="ARBA00023136"/>
    </source>
</evidence>
<dbReference type="PANTHER" id="PTHR45918:SF1">
    <property type="entry name" value="ALPHA-1,3_1,6-MANNOSYLTRANSFERASE ALG2"/>
    <property type="match status" value="1"/>
</dbReference>
<name>A0A067MSS7_BOTB1</name>
<evidence type="ECO:0000256" key="6">
    <source>
        <dbReference type="ARBA" id="ARBA00022692"/>
    </source>
</evidence>
<evidence type="ECO:0000256" key="2">
    <source>
        <dbReference type="ARBA" id="ARBA00004586"/>
    </source>
</evidence>
<dbReference type="FunCoup" id="A0A067MSS7">
    <property type="interactions" value="456"/>
</dbReference>
<proteinExistence type="inferred from homology"/>
<dbReference type="InterPro" id="IPR001296">
    <property type="entry name" value="Glyco_trans_1"/>
</dbReference>
<dbReference type="GO" id="GO:0102704">
    <property type="term" value="F:GDP-Man:Man(2)GlcNAc(2)-PP-Dol alpha-1,6-mannosyltransferase activity"/>
    <property type="evidence" value="ECO:0007669"/>
    <property type="project" value="UniProtKB-UniRule"/>
</dbReference>
<dbReference type="SUPFAM" id="SSF53756">
    <property type="entry name" value="UDP-Glycosyltransferase/glycogen phosphorylase"/>
    <property type="match status" value="1"/>
</dbReference>
<keyword evidence="4 12" id="KW-0328">Glycosyltransferase</keyword>
<comment type="pathway">
    <text evidence="3 12">Protein modification; protein glycosylation.</text>
</comment>
<comment type="catalytic activity">
    <reaction evidence="11 12">
        <text>an alpha-D-Man-(1-&gt;3)-beta-D-Man-(1-&gt;4)-beta-D-GlcNAc-(1-&gt;4)-alpha-D-GlcNAc-diphospho-di-trans,poly-cis-dolichol + GDP-alpha-D-mannose = an alpha-D-Man-(1-&gt;3)-[alpha-D-Man-(1-&gt;6)]-beta-D-Man-(1-&gt;4)-beta-D-GlcNAc-(1-&gt;4)-alpha-D-GlcNAc-diphospho-di-trans,poly-cis-dolichol + GDP + H(+)</text>
        <dbReference type="Rhea" id="RHEA:29519"/>
        <dbReference type="Rhea" id="RHEA-COMP:19513"/>
        <dbReference type="Rhea" id="RHEA-COMP:19515"/>
        <dbReference type="ChEBI" id="CHEBI:15378"/>
        <dbReference type="ChEBI" id="CHEBI:57527"/>
        <dbReference type="ChEBI" id="CHEBI:58189"/>
        <dbReference type="ChEBI" id="CHEBI:132510"/>
        <dbReference type="ChEBI" id="CHEBI:132511"/>
        <dbReference type="EC" id="2.4.1.257"/>
    </reaction>
    <physiologicalReaction direction="left-to-right" evidence="11 12">
        <dbReference type="Rhea" id="RHEA:29520"/>
    </physiologicalReaction>
</comment>
<keyword evidence="7 12" id="KW-0256">Endoplasmic reticulum</keyword>
<evidence type="ECO:0000256" key="10">
    <source>
        <dbReference type="ARBA" id="ARBA00045103"/>
    </source>
</evidence>